<gene>
    <name evidence="1" type="ORF">ACFOW9_02945</name>
</gene>
<evidence type="ECO:0000313" key="2">
    <source>
        <dbReference type="Proteomes" id="UP001595773"/>
    </source>
</evidence>
<proteinExistence type="predicted"/>
<name>A0ABV8QZ02_9MICC</name>
<protein>
    <recommendedName>
        <fullName evidence="3">Capsid maturation protease</fullName>
    </recommendedName>
</protein>
<comment type="caution">
    <text evidence="1">The sequence shown here is derived from an EMBL/GenBank/DDBJ whole genome shotgun (WGS) entry which is preliminary data.</text>
</comment>
<evidence type="ECO:0008006" key="3">
    <source>
        <dbReference type="Google" id="ProtNLM"/>
    </source>
</evidence>
<accession>A0ABV8QZ02</accession>
<dbReference type="Proteomes" id="UP001595773">
    <property type="component" value="Unassembled WGS sequence"/>
</dbReference>
<reference evidence="2" key="1">
    <citation type="journal article" date="2019" name="Int. J. Syst. Evol. Microbiol.">
        <title>The Global Catalogue of Microorganisms (GCM) 10K type strain sequencing project: providing services to taxonomists for standard genome sequencing and annotation.</title>
        <authorList>
            <consortium name="The Broad Institute Genomics Platform"/>
            <consortium name="The Broad Institute Genome Sequencing Center for Infectious Disease"/>
            <person name="Wu L."/>
            <person name="Ma J."/>
        </authorList>
    </citation>
    <scope>NUCLEOTIDE SEQUENCE [LARGE SCALE GENOMIC DNA]</scope>
    <source>
        <strain evidence="2">CGMCC 1.10698</strain>
    </source>
</reference>
<dbReference type="RefSeq" id="WP_230067727.1">
    <property type="nucleotide sequence ID" value="NZ_BAABLL010000001.1"/>
</dbReference>
<keyword evidence="2" id="KW-1185">Reference proteome</keyword>
<dbReference type="EMBL" id="JBHSCQ010000004">
    <property type="protein sequence ID" value="MFC4264553.1"/>
    <property type="molecule type" value="Genomic_DNA"/>
</dbReference>
<evidence type="ECO:0000313" key="1">
    <source>
        <dbReference type="EMBL" id="MFC4264553.1"/>
    </source>
</evidence>
<sequence length="422" mass="45600">MTDIVSESAGVSRTGPGRVLLKLITPGVGSSGTYSAEVLAQAAKDKVWPRGTQSHINHDTEYERMERPEGNLRNLVGVLTEDAYVDADGALVAEVRVGSAWRDFVEEFHDFIGASVAASAVIKDTKSGRIVEKLIASPFNRVDLVTVAGRGGNVAEILEAATAIESRSVVRETTASDIDGYLRSAVRDMHRTEDRYAWMQDYDSEYVYFEQLGKIWRQKYTLNGVEAILVGDPELVHRRVEYDPVTPAAESAPKNSSPIPAEVKEKAKSKETTNMAEIKIEETRLATLEESHGRVPALEAKLTATESENVSLKTDLAKAKAANRAREFATTIVTAANADLSESVVARIVAQSTVDIPLTEALQLDTDTLTATVTAARESEETYLAKLAKENGLGQVRGIGATESAAPVITEADILNARKGGK</sequence>
<organism evidence="1 2">
    <name type="scientific">Arthrobacter cryoconiti</name>
    <dbReference type="NCBI Taxonomy" id="748907"/>
    <lineage>
        <taxon>Bacteria</taxon>
        <taxon>Bacillati</taxon>
        <taxon>Actinomycetota</taxon>
        <taxon>Actinomycetes</taxon>
        <taxon>Micrococcales</taxon>
        <taxon>Micrococcaceae</taxon>
        <taxon>Arthrobacter</taxon>
    </lineage>
</organism>